<dbReference type="GO" id="GO:0003924">
    <property type="term" value="F:GTPase activity"/>
    <property type="evidence" value="ECO:0007669"/>
    <property type="project" value="InterPro"/>
</dbReference>
<comment type="subcellular location">
    <subcellularLocation>
        <location evidence="1">Mitochondrion</location>
    </subcellularLocation>
</comment>
<keyword evidence="11" id="KW-0809">Transit peptide</keyword>
<evidence type="ECO:0000313" key="18">
    <source>
        <dbReference type="EMBL" id="KAK7939728.1"/>
    </source>
</evidence>
<evidence type="ECO:0000256" key="13">
    <source>
        <dbReference type="ARBA" id="ARBA00023134"/>
    </source>
</evidence>
<dbReference type="InterPro" id="IPR009000">
    <property type="entry name" value="Transl_B-barrel_sf"/>
</dbReference>
<dbReference type="InterPro" id="IPR000795">
    <property type="entry name" value="T_Tr_GTP-bd_dom"/>
</dbReference>
<evidence type="ECO:0000256" key="10">
    <source>
        <dbReference type="ARBA" id="ARBA00022917"/>
    </source>
</evidence>
<evidence type="ECO:0000256" key="1">
    <source>
        <dbReference type="ARBA" id="ARBA00004173"/>
    </source>
</evidence>
<organism evidence="18 19">
    <name type="scientific">Mugilogobius chulae</name>
    <name type="common">yellowstripe goby</name>
    <dbReference type="NCBI Taxonomy" id="88201"/>
    <lineage>
        <taxon>Eukaryota</taxon>
        <taxon>Metazoa</taxon>
        <taxon>Chordata</taxon>
        <taxon>Craniata</taxon>
        <taxon>Vertebrata</taxon>
        <taxon>Euteleostomi</taxon>
        <taxon>Actinopterygii</taxon>
        <taxon>Neopterygii</taxon>
        <taxon>Teleostei</taxon>
        <taxon>Neoteleostei</taxon>
        <taxon>Acanthomorphata</taxon>
        <taxon>Gobiaria</taxon>
        <taxon>Gobiiformes</taxon>
        <taxon>Gobioidei</taxon>
        <taxon>Gobiidae</taxon>
        <taxon>Gobionellinae</taxon>
        <taxon>Mugilogobius</taxon>
    </lineage>
</organism>
<dbReference type="InterPro" id="IPR009001">
    <property type="entry name" value="Transl_elong_EF1A/Init_IF2_C"/>
</dbReference>
<evidence type="ECO:0000256" key="14">
    <source>
        <dbReference type="ARBA" id="ARBA00051990"/>
    </source>
</evidence>
<evidence type="ECO:0000259" key="15">
    <source>
        <dbReference type="Pfam" id="PF00009"/>
    </source>
</evidence>
<evidence type="ECO:0000256" key="7">
    <source>
        <dbReference type="ARBA" id="ARBA00022768"/>
    </source>
</evidence>
<dbReference type="GO" id="GO:0046872">
    <property type="term" value="F:metal ion binding"/>
    <property type="evidence" value="ECO:0007669"/>
    <property type="project" value="UniProtKB-KW"/>
</dbReference>
<dbReference type="GO" id="GO:0003746">
    <property type="term" value="F:translation elongation factor activity"/>
    <property type="evidence" value="ECO:0007669"/>
    <property type="project" value="UniProtKB-KW"/>
</dbReference>
<evidence type="ECO:0000256" key="11">
    <source>
        <dbReference type="ARBA" id="ARBA00022946"/>
    </source>
</evidence>
<dbReference type="GO" id="GO:0070125">
    <property type="term" value="P:mitochondrial translational elongation"/>
    <property type="evidence" value="ECO:0007669"/>
    <property type="project" value="TreeGrafter"/>
</dbReference>
<evidence type="ECO:0000256" key="12">
    <source>
        <dbReference type="ARBA" id="ARBA00023128"/>
    </source>
</evidence>
<feature type="domain" description="Translation elongation factor EFTu/EF1A C-terminal" evidence="16">
    <location>
        <begin position="347"/>
        <end position="440"/>
    </location>
</feature>
<dbReference type="FunFam" id="2.40.30.10:FF:000068">
    <property type="entry name" value="Elongation factor Tu"/>
    <property type="match status" value="1"/>
</dbReference>
<name>A0AAW0PVJ8_9GOBI</name>
<dbReference type="PRINTS" id="PR00315">
    <property type="entry name" value="ELONGATNFCT"/>
</dbReference>
<keyword evidence="19" id="KW-1185">Reference proteome</keyword>
<evidence type="ECO:0000256" key="9">
    <source>
        <dbReference type="ARBA" id="ARBA00022842"/>
    </source>
</evidence>
<feature type="domain" description="Tr-type G" evidence="15">
    <location>
        <begin position="159"/>
        <end position="249"/>
    </location>
</feature>
<dbReference type="PROSITE" id="PS00301">
    <property type="entry name" value="G_TR_1"/>
    <property type="match status" value="1"/>
</dbReference>
<keyword evidence="6" id="KW-0547">Nucleotide-binding</keyword>
<keyword evidence="8" id="KW-0378">Hydrolase</keyword>
<dbReference type="PANTHER" id="PTHR43721:SF36">
    <property type="entry name" value="ELONGATION FACTOR TU, MITOCHONDRIAL"/>
    <property type="match status" value="1"/>
</dbReference>
<dbReference type="InterPro" id="IPR004161">
    <property type="entry name" value="EFTu-like_2"/>
</dbReference>
<protein>
    <recommendedName>
        <fullName evidence="4">Elongation factor Tu, mitochondrial</fullName>
        <ecNumber evidence="3">3.6.5.3</ecNumber>
    </recommendedName>
</protein>
<evidence type="ECO:0000259" key="16">
    <source>
        <dbReference type="Pfam" id="PF03143"/>
    </source>
</evidence>
<keyword evidence="7" id="KW-0251">Elongation factor</keyword>
<dbReference type="Pfam" id="PF03144">
    <property type="entry name" value="GTP_EFTU_D2"/>
    <property type="match status" value="1"/>
</dbReference>
<evidence type="ECO:0000256" key="2">
    <source>
        <dbReference type="ARBA" id="ARBA00007249"/>
    </source>
</evidence>
<dbReference type="Proteomes" id="UP001460270">
    <property type="component" value="Unassembled WGS sequence"/>
</dbReference>
<proteinExistence type="inferred from homology"/>
<evidence type="ECO:0000313" key="19">
    <source>
        <dbReference type="Proteomes" id="UP001460270"/>
    </source>
</evidence>
<feature type="domain" description="Translation elongation factor EFTu-like" evidence="17">
    <location>
        <begin position="273"/>
        <end position="342"/>
    </location>
</feature>
<dbReference type="InterPro" id="IPR027417">
    <property type="entry name" value="P-loop_NTPase"/>
</dbReference>
<keyword evidence="13" id="KW-0342">GTP-binding</keyword>
<dbReference type="GO" id="GO:0005739">
    <property type="term" value="C:mitochondrion"/>
    <property type="evidence" value="ECO:0007669"/>
    <property type="project" value="UniProtKB-SubCell"/>
</dbReference>
<dbReference type="Pfam" id="PF03143">
    <property type="entry name" value="GTP_EFTU_D3"/>
    <property type="match status" value="1"/>
</dbReference>
<keyword evidence="12" id="KW-0496">Mitochondrion</keyword>
<comment type="caution">
    <text evidence="18">The sequence shown here is derived from an EMBL/GenBank/DDBJ whole genome shotgun (WGS) entry which is preliminary data.</text>
</comment>
<dbReference type="EC" id="3.6.5.3" evidence="3"/>
<reference evidence="19" key="1">
    <citation type="submission" date="2024-04" db="EMBL/GenBank/DDBJ databases">
        <title>Salinicola lusitanus LLJ914,a marine bacterium isolated from the Okinawa Trough.</title>
        <authorList>
            <person name="Li J."/>
        </authorList>
    </citation>
    <scope>NUCLEOTIDE SEQUENCE [LARGE SCALE GENOMIC DNA]</scope>
</reference>
<dbReference type="Pfam" id="PF00009">
    <property type="entry name" value="GTP_EFTU"/>
    <property type="match status" value="2"/>
</dbReference>
<evidence type="ECO:0000256" key="8">
    <source>
        <dbReference type="ARBA" id="ARBA00022801"/>
    </source>
</evidence>
<comment type="catalytic activity">
    <reaction evidence="14">
        <text>GTP + H2O = GDP + phosphate + H(+)</text>
        <dbReference type="Rhea" id="RHEA:19669"/>
        <dbReference type="ChEBI" id="CHEBI:15377"/>
        <dbReference type="ChEBI" id="CHEBI:15378"/>
        <dbReference type="ChEBI" id="CHEBI:37565"/>
        <dbReference type="ChEBI" id="CHEBI:43474"/>
        <dbReference type="ChEBI" id="CHEBI:58189"/>
        <dbReference type="EC" id="3.6.5.3"/>
    </reaction>
    <physiologicalReaction direction="left-to-right" evidence="14">
        <dbReference type="Rhea" id="RHEA:19670"/>
    </physiologicalReaction>
</comment>
<dbReference type="SUPFAM" id="SSF50447">
    <property type="entry name" value="Translation proteins"/>
    <property type="match status" value="1"/>
</dbReference>
<dbReference type="AlphaFoldDB" id="A0AAW0PVJ8"/>
<keyword evidence="5" id="KW-0479">Metal-binding</keyword>
<accession>A0AAW0PVJ8</accession>
<feature type="domain" description="Tr-type G" evidence="15">
    <location>
        <begin position="50"/>
        <end position="158"/>
    </location>
</feature>
<dbReference type="InterPro" id="IPR031157">
    <property type="entry name" value="G_TR_CS"/>
</dbReference>
<evidence type="ECO:0000256" key="6">
    <source>
        <dbReference type="ARBA" id="ARBA00022741"/>
    </source>
</evidence>
<dbReference type="SUPFAM" id="SSF50465">
    <property type="entry name" value="EF-Tu/eEF-1alpha/eIF2-gamma C-terminal domain"/>
    <property type="match status" value="1"/>
</dbReference>
<dbReference type="InterPro" id="IPR033720">
    <property type="entry name" value="EFTU_2"/>
</dbReference>
<dbReference type="Gene3D" id="2.40.30.10">
    <property type="entry name" value="Translation factors"/>
    <property type="match status" value="2"/>
</dbReference>
<comment type="similarity">
    <text evidence="2">Belongs to the TRAFAC class translation factor GTPase superfamily. Classic translation factor GTPase family. EF-Tu/EF-1A subfamily.</text>
</comment>
<dbReference type="CDD" id="cd03697">
    <property type="entry name" value="EFTU_II"/>
    <property type="match status" value="1"/>
</dbReference>
<dbReference type="InterPro" id="IPR041709">
    <property type="entry name" value="EF-Tu_GTP-bd"/>
</dbReference>
<keyword evidence="9" id="KW-0460">Magnesium</keyword>
<sequence>MAALVGLRACFSALQLTSPSLLHSTYKLCAVPLSRRTFAAEAKKTYTRDKPHVNIGTIGHVDHGKTTLTAAITKVCVMLYFPVSLDISCLLHICNKFMLVFLVLSDAGGANYKKYEDIDNAPEEKARGITINASHVEYTTANRHYAHTDCPGHADYVKMPQTREHLLLARQIGVEHVVVFINKADAVEDKEMLDLVEIEIRELLTEFGYDGDNTPVVIGSALCALENRQPELGVNAVMQLLEVVDSYVPLPKRKLDDPFLLPIEGVYSIPGRGTVVSGTMEKGVIKKGDECEFIGHNKVFKSVVTGIEMFHKSLERAEAGDNLGALVRGLKREDVRRGMVMCKPGSMQPHRKVKAQVYVLSKEEGGRHKPFVSNFMPVMFSLTWDMACRVTLPGEKEMVMPGEDTQLTLTLRQPMVLEKGQRFTLRDGNRTIGTGLVTDILTVTDADDANWG</sequence>
<dbReference type="GO" id="GO:0005525">
    <property type="term" value="F:GTP binding"/>
    <property type="evidence" value="ECO:0007669"/>
    <property type="project" value="UniProtKB-KW"/>
</dbReference>
<evidence type="ECO:0000256" key="4">
    <source>
        <dbReference type="ARBA" id="ARBA00017898"/>
    </source>
</evidence>
<dbReference type="SUPFAM" id="SSF52540">
    <property type="entry name" value="P-loop containing nucleoside triphosphate hydrolases"/>
    <property type="match status" value="1"/>
</dbReference>
<keyword evidence="10" id="KW-0648">Protein biosynthesis</keyword>
<evidence type="ECO:0000256" key="3">
    <source>
        <dbReference type="ARBA" id="ARBA00011986"/>
    </source>
</evidence>
<dbReference type="InterPro" id="IPR004160">
    <property type="entry name" value="Transl_elong_EFTu/EF1A_C"/>
</dbReference>
<dbReference type="InterPro" id="IPR050055">
    <property type="entry name" value="EF-Tu_GTPase"/>
</dbReference>
<evidence type="ECO:0000259" key="17">
    <source>
        <dbReference type="Pfam" id="PF03144"/>
    </source>
</evidence>
<dbReference type="PANTHER" id="PTHR43721">
    <property type="entry name" value="ELONGATION FACTOR TU-RELATED"/>
    <property type="match status" value="1"/>
</dbReference>
<dbReference type="EMBL" id="JBBPFD010000002">
    <property type="protein sequence ID" value="KAK7939728.1"/>
    <property type="molecule type" value="Genomic_DNA"/>
</dbReference>
<gene>
    <name evidence="18" type="ORF">WMY93_003054</name>
</gene>
<dbReference type="FunFam" id="2.40.30.10:FF:000071">
    <property type="entry name" value="Elongation factor Tu"/>
    <property type="match status" value="1"/>
</dbReference>
<dbReference type="CDD" id="cd01884">
    <property type="entry name" value="EF_Tu"/>
    <property type="match status" value="1"/>
</dbReference>
<dbReference type="CDD" id="cd03706">
    <property type="entry name" value="mtEFTU_III"/>
    <property type="match status" value="1"/>
</dbReference>
<evidence type="ECO:0000256" key="5">
    <source>
        <dbReference type="ARBA" id="ARBA00022723"/>
    </source>
</evidence>
<dbReference type="Gene3D" id="3.40.50.300">
    <property type="entry name" value="P-loop containing nucleotide triphosphate hydrolases"/>
    <property type="match status" value="2"/>
</dbReference>